<evidence type="ECO:0000313" key="2">
    <source>
        <dbReference type="Proteomes" id="UP000010824"/>
    </source>
</evidence>
<dbReference type="OrthoDB" id="10495at2157"/>
<dbReference type="GeneID" id="14308839"/>
<dbReference type="HOGENOM" id="CLU_101012_2_0_2"/>
<gene>
    <name evidence="1" type="ordered locus">Metfor_0166</name>
</gene>
<dbReference type="KEGG" id="mfo:Metfor_0166"/>
<reference evidence="2" key="1">
    <citation type="submission" date="2011-12" db="EMBL/GenBank/DDBJ databases">
        <title>Complete sequence of Methanoregula formicicum SMSP.</title>
        <authorList>
            <person name="Lucas S."/>
            <person name="Han J."/>
            <person name="Lapidus A."/>
            <person name="Cheng J.-F."/>
            <person name="Goodwin L."/>
            <person name="Pitluck S."/>
            <person name="Peters L."/>
            <person name="Ovchinnikova G."/>
            <person name="Teshima H."/>
            <person name="Detter J.C."/>
            <person name="Han C."/>
            <person name="Tapia R."/>
            <person name="Land M."/>
            <person name="Hauser L."/>
            <person name="Kyrpides N."/>
            <person name="Ivanova N."/>
            <person name="Pagani I."/>
            <person name="Imachi H."/>
            <person name="Tamaki H."/>
            <person name="Sekiguchi Y."/>
            <person name="Kamagata Y."/>
            <person name="Cadillo-Quiroz H."/>
            <person name="Zinder S."/>
            <person name="Liu W.-T."/>
            <person name="Woyke T."/>
        </authorList>
    </citation>
    <scope>NUCLEOTIDE SEQUENCE [LARGE SCALE GENOMIC DNA]</scope>
    <source>
        <strain evidence="2">DSM 22288 / NBRC 105244 / SMSP</strain>
    </source>
</reference>
<dbReference type="SUPFAM" id="SSF48371">
    <property type="entry name" value="ARM repeat"/>
    <property type="match status" value="1"/>
</dbReference>
<dbReference type="InterPro" id="IPR011989">
    <property type="entry name" value="ARM-like"/>
</dbReference>
<proteinExistence type="predicted"/>
<dbReference type="AlphaFoldDB" id="L0HD60"/>
<name>L0HD60_METFS</name>
<sequence>MEQALLDLKDRVRPERWKSVVTLGTSGEPALEYLHHALRDEDKWVRFFAVDALGKIGSKSSVDYLTRTLMDEDQDIRWVTASALGKIGGPRAAHALQQAYNSDNAFVKIFIAEALEKITAEEITAPGIAVSQ</sequence>
<organism evidence="1 2">
    <name type="scientific">Methanoregula formicica (strain DSM 22288 / NBRC 105244 / SMSP)</name>
    <dbReference type="NCBI Taxonomy" id="593750"/>
    <lineage>
        <taxon>Archaea</taxon>
        <taxon>Methanobacteriati</taxon>
        <taxon>Methanobacteriota</taxon>
        <taxon>Stenosarchaea group</taxon>
        <taxon>Methanomicrobia</taxon>
        <taxon>Methanomicrobiales</taxon>
        <taxon>Methanoregulaceae</taxon>
        <taxon>Methanoregula</taxon>
    </lineage>
</organism>
<dbReference type="PANTHER" id="PTHR12697">
    <property type="entry name" value="PBS LYASE HEAT-LIKE PROTEIN"/>
    <property type="match status" value="1"/>
</dbReference>
<dbReference type="RefSeq" id="WP_015284212.1">
    <property type="nucleotide sequence ID" value="NC_019943.1"/>
</dbReference>
<dbReference type="GO" id="GO:0016491">
    <property type="term" value="F:oxidoreductase activity"/>
    <property type="evidence" value="ECO:0007669"/>
    <property type="project" value="TreeGrafter"/>
</dbReference>
<dbReference type="InParanoid" id="L0HD60"/>
<evidence type="ECO:0000313" key="1">
    <source>
        <dbReference type="EMBL" id="AGB01248.1"/>
    </source>
</evidence>
<dbReference type="STRING" id="593750.Metfor_0166"/>
<protein>
    <submittedName>
        <fullName evidence="1">HEAT-like repeat protein</fullName>
    </submittedName>
</protein>
<keyword evidence="2" id="KW-1185">Reference proteome</keyword>
<reference evidence="1 2" key="2">
    <citation type="journal article" date="2014" name="Genome Announc.">
        <title>Complete Genome Sequence of Methanoregula formicica SMSPT, a Mesophilic Hydrogenotrophic Methanogen Isolated from a Methanogenic Upflow Anaerobic Sludge Blanket Reactor.</title>
        <authorList>
            <person name="Yamamoto K."/>
            <person name="Tamaki H."/>
            <person name="Cadillo-Quiroz H."/>
            <person name="Imachi H."/>
            <person name="Kyrpides N."/>
            <person name="Woyke T."/>
            <person name="Goodwin L."/>
            <person name="Zinder S.H."/>
            <person name="Kamagata Y."/>
            <person name="Liu W.T."/>
        </authorList>
    </citation>
    <scope>NUCLEOTIDE SEQUENCE [LARGE SCALE GENOMIC DNA]</scope>
    <source>
        <strain evidence="2">DSM 22288 / NBRC 105244 / SMSP</strain>
    </source>
</reference>
<dbReference type="InterPro" id="IPR016024">
    <property type="entry name" value="ARM-type_fold"/>
</dbReference>
<dbReference type="PANTHER" id="PTHR12697:SF5">
    <property type="entry name" value="DEOXYHYPUSINE HYDROXYLASE"/>
    <property type="match status" value="1"/>
</dbReference>
<dbReference type="EMBL" id="CP003167">
    <property type="protein sequence ID" value="AGB01248.1"/>
    <property type="molecule type" value="Genomic_DNA"/>
</dbReference>
<dbReference type="Gene3D" id="1.25.10.10">
    <property type="entry name" value="Leucine-rich Repeat Variant"/>
    <property type="match status" value="1"/>
</dbReference>
<accession>L0HD60</accession>
<dbReference type="eggNOG" id="arCOG04006">
    <property type="taxonomic scope" value="Archaea"/>
</dbReference>
<dbReference type="Pfam" id="PF13646">
    <property type="entry name" value="HEAT_2"/>
    <property type="match status" value="1"/>
</dbReference>
<dbReference type="Proteomes" id="UP000010824">
    <property type="component" value="Chromosome"/>
</dbReference>